<comment type="subcellular location">
    <subcellularLocation>
        <location evidence="2">Cell membrane</location>
        <topology evidence="2">Multi-pass membrane protein</topology>
    </subcellularLocation>
</comment>
<dbReference type="InterPro" id="IPR050222">
    <property type="entry name" value="MATE_MdtK"/>
</dbReference>
<evidence type="ECO:0000256" key="11">
    <source>
        <dbReference type="ARBA" id="ARBA00023136"/>
    </source>
</evidence>
<evidence type="ECO:0000313" key="14">
    <source>
        <dbReference type="EMBL" id="TCL44545.1"/>
    </source>
</evidence>
<comment type="function">
    <text evidence="1">Multidrug efflux pump.</text>
</comment>
<dbReference type="AlphaFoldDB" id="A0A9X8UKI2"/>
<evidence type="ECO:0000256" key="12">
    <source>
        <dbReference type="ARBA" id="ARBA00031636"/>
    </source>
</evidence>
<feature type="transmembrane region" description="Helical" evidence="13">
    <location>
        <begin position="12"/>
        <end position="33"/>
    </location>
</feature>
<feature type="transmembrane region" description="Helical" evidence="13">
    <location>
        <begin position="399"/>
        <end position="417"/>
    </location>
</feature>
<dbReference type="GO" id="GO:0005886">
    <property type="term" value="C:plasma membrane"/>
    <property type="evidence" value="ECO:0007669"/>
    <property type="project" value="UniProtKB-SubCell"/>
</dbReference>
<keyword evidence="6" id="KW-0050">Antiport</keyword>
<evidence type="ECO:0000313" key="15">
    <source>
        <dbReference type="Proteomes" id="UP000294682"/>
    </source>
</evidence>
<feature type="transmembrane region" description="Helical" evidence="13">
    <location>
        <begin position="138"/>
        <end position="155"/>
    </location>
</feature>
<evidence type="ECO:0000256" key="6">
    <source>
        <dbReference type="ARBA" id="ARBA00022449"/>
    </source>
</evidence>
<proteinExistence type="inferred from homology"/>
<comment type="caution">
    <text evidence="14">The sequence shown here is derived from an EMBL/GenBank/DDBJ whole genome shotgun (WGS) entry which is preliminary data.</text>
</comment>
<evidence type="ECO:0000256" key="8">
    <source>
        <dbReference type="ARBA" id="ARBA00022692"/>
    </source>
</evidence>
<feature type="transmembrane region" description="Helical" evidence="13">
    <location>
        <begin position="53"/>
        <end position="75"/>
    </location>
</feature>
<feature type="transmembrane region" description="Helical" evidence="13">
    <location>
        <begin position="291"/>
        <end position="311"/>
    </location>
</feature>
<feature type="transmembrane region" description="Helical" evidence="13">
    <location>
        <begin position="265"/>
        <end position="285"/>
    </location>
</feature>
<feature type="transmembrane region" description="Helical" evidence="13">
    <location>
        <begin position="423"/>
        <end position="445"/>
    </location>
</feature>
<evidence type="ECO:0000256" key="4">
    <source>
        <dbReference type="ARBA" id="ARBA00020268"/>
    </source>
</evidence>
<dbReference type="NCBIfam" id="TIGR00797">
    <property type="entry name" value="matE"/>
    <property type="match status" value="1"/>
</dbReference>
<dbReference type="EMBL" id="SLUK01000002">
    <property type="protein sequence ID" value="TCL44545.1"/>
    <property type="molecule type" value="Genomic_DNA"/>
</dbReference>
<evidence type="ECO:0000256" key="10">
    <source>
        <dbReference type="ARBA" id="ARBA00023065"/>
    </source>
</evidence>
<dbReference type="PANTHER" id="PTHR43298:SF2">
    <property type="entry name" value="FMN_FAD EXPORTER YEEO-RELATED"/>
    <property type="match status" value="1"/>
</dbReference>
<sequence>MENNISSSQKMGTMPIGPLLASMAIPAMFSMLIQSMYNVVDSIFVARIGENALTAVSLVFPMQMLVLAFSLGASVGANSLIARRLGEGKREEASAAATNGFFLAGMNYLIFLVAGIFISRPFLVLFSQDAGIVEMGTQYLTIVMVASFGMHIEMMGSKILQATGNMIVPMVSQIIGAVTNIVLDPIMIFGLLGCPAMGVAGAAIATVIGQIFAMIFVLVMYLFKEHDVHVSFKHFRPDGQIVRDIFKVGVPTMIMNAIGSVTTTGMNAILMVYSSTAVAVIGIYFKLQSFVFMPVFGLTQGAMPIMGYNFGANNKKRFMRTMNLSLIVASIIMVIGTAIFCLIPDKLLLLFDASEQMLSIGTVALRTIGFCFIGAAGGIIISTMFQAMGYGFNSLLMSLLRQLVLILPIGWLFGKLWGLDGVWFAYPTAEYICLLVFLPIAVSVVRKEFHKKEEQAVSGPQPEA</sequence>
<protein>
    <recommendedName>
        <fullName evidence="4">Probable multidrug resistance protein NorM</fullName>
    </recommendedName>
    <alternativeName>
        <fullName evidence="12">Multidrug-efflux transporter</fullName>
    </alternativeName>
</protein>
<dbReference type="PANTHER" id="PTHR43298">
    <property type="entry name" value="MULTIDRUG RESISTANCE PROTEIN NORM-RELATED"/>
    <property type="match status" value="1"/>
</dbReference>
<evidence type="ECO:0000256" key="1">
    <source>
        <dbReference type="ARBA" id="ARBA00003408"/>
    </source>
</evidence>
<gene>
    <name evidence="14" type="ORF">EDD78_102168</name>
</gene>
<dbReference type="RefSeq" id="WP_079699400.1">
    <property type="nucleotide sequence ID" value="NZ_JADNAH010000022.1"/>
</dbReference>
<dbReference type="InterPro" id="IPR002528">
    <property type="entry name" value="MATE_fam"/>
</dbReference>
<dbReference type="InterPro" id="IPR048279">
    <property type="entry name" value="MdtK-like"/>
</dbReference>
<dbReference type="OrthoDB" id="9811110at2"/>
<dbReference type="GO" id="GO:0042910">
    <property type="term" value="F:xenobiotic transmembrane transporter activity"/>
    <property type="evidence" value="ECO:0007669"/>
    <property type="project" value="InterPro"/>
</dbReference>
<reference evidence="14 15" key="1">
    <citation type="submission" date="2019-03" db="EMBL/GenBank/DDBJ databases">
        <title>Genomic Encyclopedia of Type Strains, Phase IV (KMG-IV): sequencing the most valuable type-strain genomes for metagenomic binning, comparative biology and taxonomic classification.</title>
        <authorList>
            <person name="Goeker M."/>
        </authorList>
    </citation>
    <scope>NUCLEOTIDE SEQUENCE [LARGE SCALE GENOMIC DNA]</scope>
    <source>
        <strain evidence="14 15">DSM 100433</strain>
    </source>
</reference>
<keyword evidence="11 13" id="KW-0472">Membrane</keyword>
<dbReference type="GO" id="GO:0006811">
    <property type="term" value="P:monoatomic ion transport"/>
    <property type="evidence" value="ECO:0007669"/>
    <property type="project" value="UniProtKB-KW"/>
</dbReference>
<keyword evidence="5" id="KW-0813">Transport</keyword>
<evidence type="ECO:0000256" key="7">
    <source>
        <dbReference type="ARBA" id="ARBA00022475"/>
    </source>
</evidence>
<keyword evidence="8 13" id="KW-0812">Transmembrane</keyword>
<name>A0A9X8UKI2_9FIRM</name>
<accession>A0A9X8UKI2</accession>
<evidence type="ECO:0000256" key="9">
    <source>
        <dbReference type="ARBA" id="ARBA00022989"/>
    </source>
</evidence>
<evidence type="ECO:0000256" key="3">
    <source>
        <dbReference type="ARBA" id="ARBA00010199"/>
    </source>
</evidence>
<dbReference type="Proteomes" id="UP000294682">
    <property type="component" value="Unassembled WGS sequence"/>
</dbReference>
<feature type="transmembrane region" description="Helical" evidence="13">
    <location>
        <begin position="198"/>
        <end position="223"/>
    </location>
</feature>
<feature type="transmembrane region" description="Helical" evidence="13">
    <location>
        <begin position="167"/>
        <end position="192"/>
    </location>
</feature>
<comment type="similarity">
    <text evidence="3">Belongs to the multi antimicrobial extrusion (MATE) (TC 2.A.66.1) family.</text>
</comment>
<dbReference type="PIRSF" id="PIRSF006603">
    <property type="entry name" value="DinF"/>
    <property type="match status" value="1"/>
</dbReference>
<evidence type="ECO:0000256" key="2">
    <source>
        <dbReference type="ARBA" id="ARBA00004651"/>
    </source>
</evidence>
<dbReference type="Pfam" id="PF01554">
    <property type="entry name" value="MatE"/>
    <property type="match status" value="2"/>
</dbReference>
<keyword evidence="10" id="KW-0406">Ion transport</keyword>
<evidence type="ECO:0000256" key="5">
    <source>
        <dbReference type="ARBA" id="ARBA00022448"/>
    </source>
</evidence>
<organism evidence="14 15">
    <name type="scientific">Harryflintia acetispora</name>
    <dbReference type="NCBI Taxonomy" id="1849041"/>
    <lineage>
        <taxon>Bacteria</taxon>
        <taxon>Bacillati</taxon>
        <taxon>Bacillota</taxon>
        <taxon>Clostridia</taxon>
        <taxon>Eubacteriales</taxon>
        <taxon>Oscillospiraceae</taxon>
        <taxon>Harryflintia</taxon>
    </lineage>
</organism>
<keyword evidence="15" id="KW-1185">Reference proteome</keyword>
<evidence type="ECO:0000256" key="13">
    <source>
        <dbReference type="SAM" id="Phobius"/>
    </source>
</evidence>
<feature type="transmembrane region" description="Helical" evidence="13">
    <location>
        <begin position="323"/>
        <end position="343"/>
    </location>
</feature>
<keyword evidence="7" id="KW-1003">Cell membrane</keyword>
<dbReference type="CDD" id="cd13144">
    <property type="entry name" value="MATE_like_4"/>
    <property type="match status" value="1"/>
</dbReference>
<feature type="transmembrane region" description="Helical" evidence="13">
    <location>
        <begin position="363"/>
        <end position="387"/>
    </location>
</feature>
<feature type="transmembrane region" description="Helical" evidence="13">
    <location>
        <begin position="96"/>
        <end position="118"/>
    </location>
</feature>
<dbReference type="GO" id="GO:0015297">
    <property type="term" value="F:antiporter activity"/>
    <property type="evidence" value="ECO:0007669"/>
    <property type="project" value="UniProtKB-KW"/>
</dbReference>
<keyword evidence="9 13" id="KW-1133">Transmembrane helix</keyword>